<keyword evidence="4" id="KW-1185">Reference proteome</keyword>
<dbReference type="AlphaFoldDB" id="A0A9D4SX91"/>
<feature type="transmembrane region" description="Helical" evidence="2">
    <location>
        <begin position="30"/>
        <end position="56"/>
    </location>
</feature>
<dbReference type="EMBL" id="JABSTV010001250">
    <property type="protein sequence ID" value="KAH7956841.1"/>
    <property type="molecule type" value="Genomic_DNA"/>
</dbReference>
<proteinExistence type="predicted"/>
<protein>
    <recommendedName>
        <fullName evidence="5">Monocarboxylate transporter</fullName>
    </recommendedName>
</protein>
<feature type="compositionally biased region" description="Basic and acidic residues" evidence="1">
    <location>
        <begin position="8"/>
        <end position="21"/>
    </location>
</feature>
<keyword evidence="2" id="KW-0812">Transmembrane</keyword>
<evidence type="ECO:0000256" key="1">
    <source>
        <dbReference type="SAM" id="MobiDB-lite"/>
    </source>
</evidence>
<dbReference type="Proteomes" id="UP000821837">
    <property type="component" value="Unassembled WGS sequence"/>
</dbReference>
<feature type="region of interest" description="Disordered" evidence="1">
    <location>
        <begin position="1"/>
        <end position="21"/>
    </location>
</feature>
<organism evidence="3 4">
    <name type="scientific">Rhipicephalus sanguineus</name>
    <name type="common">Brown dog tick</name>
    <name type="synonym">Ixodes sanguineus</name>
    <dbReference type="NCBI Taxonomy" id="34632"/>
    <lineage>
        <taxon>Eukaryota</taxon>
        <taxon>Metazoa</taxon>
        <taxon>Ecdysozoa</taxon>
        <taxon>Arthropoda</taxon>
        <taxon>Chelicerata</taxon>
        <taxon>Arachnida</taxon>
        <taxon>Acari</taxon>
        <taxon>Parasitiformes</taxon>
        <taxon>Ixodida</taxon>
        <taxon>Ixodoidea</taxon>
        <taxon>Ixodidae</taxon>
        <taxon>Rhipicephalinae</taxon>
        <taxon>Rhipicephalus</taxon>
        <taxon>Rhipicephalus</taxon>
    </lineage>
</organism>
<evidence type="ECO:0008006" key="5">
    <source>
        <dbReference type="Google" id="ProtNLM"/>
    </source>
</evidence>
<keyword evidence="2" id="KW-0472">Membrane</keyword>
<evidence type="ECO:0000313" key="3">
    <source>
        <dbReference type="EMBL" id="KAH7956841.1"/>
    </source>
</evidence>
<reference evidence="3" key="2">
    <citation type="submission" date="2021-09" db="EMBL/GenBank/DDBJ databases">
        <authorList>
            <person name="Jia N."/>
            <person name="Wang J."/>
            <person name="Shi W."/>
            <person name="Du L."/>
            <person name="Sun Y."/>
            <person name="Zhan W."/>
            <person name="Jiang J."/>
            <person name="Wang Q."/>
            <person name="Zhang B."/>
            <person name="Ji P."/>
            <person name="Sakyi L.B."/>
            <person name="Cui X."/>
            <person name="Yuan T."/>
            <person name="Jiang B."/>
            <person name="Yang W."/>
            <person name="Lam T.T.-Y."/>
            <person name="Chang Q."/>
            <person name="Ding S."/>
            <person name="Wang X."/>
            <person name="Zhu J."/>
            <person name="Ruan X."/>
            <person name="Zhao L."/>
            <person name="Wei J."/>
            <person name="Que T."/>
            <person name="Du C."/>
            <person name="Cheng J."/>
            <person name="Dai P."/>
            <person name="Han X."/>
            <person name="Huang E."/>
            <person name="Gao Y."/>
            <person name="Liu J."/>
            <person name="Shao H."/>
            <person name="Ye R."/>
            <person name="Li L."/>
            <person name="Wei W."/>
            <person name="Wang X."/>
            <person name="Wang C."/>
            <person name="Huo Q."/>
            <person name="Li W."/>
            <person name="Guo W."/>
            <person name="Chen H."/>
            <person name="Chen S."/>
            <person name="Zhou L."/>
            <person name="Zhou L."/>
            <person name="Ni X."/>
            <person name="Tian J."/>
            <person name="Zhou Y."/>
            <person name="Sheng Y."/>
            <person name="Liu T."/>
            <person name="Pan Y."/>
            <person name="Xia L."/>
            <person name="Li J."/>
            <person name="Zhao F."/>
            <person name="Cao W."/>
        </authorList>
    </citation>
    <scope>NUCLEOTIDE SEQUENCE</scope>
    <source>
        <strain evidence="3">Rsan-2018</strain>
        <tissue evidence="3">Larvae</tissue>
    </source>
</reference>
<name>A0A9D4SX91_RHISA</name>
<gene>
    <name evidence="3" type="ORF">HPB52_012839</name>
</gene>
<evidence type="ECO:0000313" key="4">
    <source>
        <dbReference type="Proteomes" id="UP000821837"/>
    </source>
</evidence>
<keyword evidence="2" id="KW-1133">Transmembrane helix</keyword>
<sequence length="97" mass="10610">MTASRPETTPESREGTSSKDGIRAEHVDSLWGMAILVAVVAFLSTVFITNAPFFFVRFMDTYGATHATASWPLTIVALVSHLLDMEALREQQLPAAI</sequence>
<comment type="caution">
    <text evidence="3">The sequence shown here is derived from an EMBL/GenBank/DDBJ whole genome shotgun (WGS) entry which is preliminary data.</text>
</comment>
<evidence type="ECO:0000256" key="2">
    <source>
        <dbReference type="SAM" id="Phobius"/>
    </source>
</evidence>
<reference evidence="3" key="1">
    <citation type="journal article" date="2020" name="Cell">
        <title>Large-Scale Comparative Analyses of Tick Genomes Elucidate Their Genetic Diversity and Vector Capacities.</title>
        <authorList>
            <consortium name="Tick Genome and Microbiome Consortium (TIGMIC)"/>
            <person name="Jia N."/>
            <person name="Wang J."/>
            <person name="Shi W."/>
            <person name="Du L."/>
            <person name="Sun Y."/>
            <person name="Zhan W."/>
            <person name="Jiang J.F."/>
            <person name="Wang Q."/>
            <person name="Zhang B."/>
            <person name="Ji P."/>
            <person name="Bell-Sakyi L."/>
            <person name="Cui X.M."/>
            <person name="Yuan T.T."/>
            <person name="Jiang B.G."/>
            <person name="Yang W.F."/>
            <person name="Lam T.T."/>
            <person name="Chang Q.C."/>
            <person name="Ding S.J."/>
            <person name="Wang X.J."/>
            <person name="Zhu J.G."/>
            <person name="Ruan X.D."/>
            <person name="Zhao L."/>
            <person name="Wei J.T."/>
            <person name="Ye R.Z."/>
            <person name="Que T.C."/>
            <person name="Du C.H."/>
            <person name="Zhou Y.H."/>
            <person name="Cheng J.X."/>
            <person name="Dai P.F."/>
            <person name="Guo W.B."/>
            <person name="Han X.H."/>
            <person name="Huang E.J."/>
            <person name="Li L.F."/>
            <person name="Wei W."/>
            <person name="Gao Y.C."/>
            <person name="Liu J.Z."/>
            <person name="Shao H.Z."/>
            <person name="Wang X."/>
            <person name="Wang C.C."/>
            <person name="Yang T.C."/>
            <person name="Huo Q.B."/>
            <person name="Li W."/>
            <person name="Chen H.Y."/>
            <person name="Chen S.E."/>
            <person name="Zhou L.G."/>
            <person name="Ni X.B."/>
            <person name="Tian J.H."/>
            <person name="Sheng Y."/>
            <person name="Liu T."/>
            <person name="Pan Y.S."/>
            <person name="Xia L.Y."/>
            <person name="Li J."/>
            <person name="Zhao F."/>
            <person name="Cao W.C."/>
        </authorList>
    </citation>
    <scope>NUCLEOTIDE SEQUENCE</scope>
    <source>
        <strain evidence="3">Rsan-2018</strain>
    </source>
</reference>
<accession>A0A9D4SX91</accession>